<gene>
    <name evidence="1" type="ORF">VNO77_30833</name>
</gene>
<dbReference type="AlphaFoldDB" id="A0AAN9KRY7"/>
<name>A0AAN9KRY7_CANGL</name>
<evidence type="ECO:0000313" key="2">
    <source>
        <dbReference type="Proteomes" id="UP001367508"/>
    </source>
</evidence>
<dbReference type="EMBL" id="JAYMYQ010000007">
    <property type="protein sequence ID" value="KAK7320904.1"/>
    <property type="molecule type" value="Genomic_DNA"/>
</dbReference>
<evidence type="ECO:0000313" key="1">
    <source>
        <dbReference type="EMBL" id="KAK7320904.1"/>
    </source>
</evidence>
<protein>
    <recommendedName>
        <fullName evidence="3">Protein kinase domain-containing protein</fullName>
    </recommendedName>
</protein>
<organism evidence="1 2">
    <name type="scientific">Canavalia gladiata</name>
    <name type="common">Sword bean</name>
    <name type="synonym">Dolichos gladiatus</name>
    <dbReference type="NCBI Taxonomy" id="3824"/>
    <lineage>
        <taxon>Eukaryota</taxon>
        <taxon>Viridiplantae</taxon>
        <taxon>Streptophyta</taxon>
        <taxon>Embryophyta</taxon>
        <taxon>Tracheophyta</taxon>
        <taxon>Spermatophyta</taxon>
        <taxon>Magnoliopsida</taxon>
        <taxon>eudicotyledons</taxon>
        <taxon>Gunneridae</taxon>
        <taxon>Pentapetalae</taxon>
        <taxon>rosids</taxon>
        <taxon>fabids</taxon>
        <taxon>Fabales</taxon>
        <taxon>Fabaceae</taxon>
        <taxon>Papilionoideae</taxon>
        <taxon>50 kb inversion clade</taxon>
        <taxon>NPAAA clade</taxon>
        <taxon>indigoferoid/millettioid clade</taxon>
        <taxon>Phaseoleae</taxon>
        <taxon>Canavalia</taxon>
    </lineage>
</organism>
<sequence>MLMTFPFEDIISASKQHRIADVLSSEVILCVLMVGYLPFEEADLPTLSRRIDVADSFSQNGELSITRGRERGRKQRGRNSVIPSAHWNVQLRVILQRPIG</sequence>
<proteinExistence type="predicted"/>
<comment type="caution">
    <text evidence="1">The sequence shown here is derived from an EMBL/GenBank/DDBJ whole genome shotgun (WGS) entry which is preliminary data.</text>
</comment>
<dbReference type="Proteomes" id="UP001367508">
    <property type="component" value="Unassembled WGS sequence"/>
</dbReference>
<accession>A0AAN9KRY7</accession>
<evidence type="ECO:0008006" key="3">
    <source>
        <dbReference type="Google" id="ProtNLM"/>
    </source>
</evidence>
<keyword evidence="2" id="KW-1185">Reference proteome</keyword>
<reference evidence="1 2" key="1">
    <citation type="submission" date="2024-01" db="EMBL/GenBank/DDBJ databases">
        <title>The genomes of 5 underutilized Papilionoideae crops provide insights into root nodulation and disease resistanc.</title>
        <authorList>
            <person name="Jiang F."/>
        </authorList>
    </citation>
    <scope>NUCLEOTIDE SEQUENCE [LARGE SCALE GENOMIC DNA]</scope>
    <source>
        <strain evidence="1">LVBAO_FW01</strain>
        <tissue evidence="1">Leaves</tissue>
    </source>
</reference>